<dbReference type="Proteomes" id="UP000199236">
    <property type="component" value="Unassembled WGS sequence"/>
</dbReference>
<gene>
    <name evidence="2" type="ORF">SAMN04488056_101341</name>
</gene>
<evidence type="ECO:0000313" key="2">
    <source>
        <dbReference type="EMBL" id="SFN57300.1"/>
    </source>
</evidence>
<keyword evidence="3" id="KW-1185">Reference proteome</keyword>
<accession>A0A1I5A4M6</accession>
<reference evidence="2 3" key="1">
    <citation type="submission" date="2016-10" db="EMBL/GenBank/DDBJ databases">
        <authorList>
            <person name="de Groot N.N."/>
        </authorList>
    </citation>
    <scope>NUCLEOTIDE SEQUENCE [LARGE SCALE GENOMIC DNA]</scope>
    <source>
        <strain evidence="2 3">CGMCC 1.9157</strain>
    </source>
</reference>
<sequence>MKEGVPKAQTPGRPVWFSWIGLFFSLFSMGNAVCHGKPATWLDTFCDMGSNAQGAAVGAERPSQSQSVHVP</sequence>
<evidence type="ECO:0000313" key="3">
    <source>
        <dbReference type="Proteomes" id="UP000199236"/>
    </source>
</evidence>
<keyword evidence="1" id="KW-0812">Transmembrane</keyword>
<name>A0A1I5A4M6_9HYPH</name>
<evidence type="ECO:0000256" key="1">
    <source>
        <dbReference type="SAM" id="Phobius"/>
    </source>
</evidence>
<dbReference type="STRING" id="655353.SAMN04488056_101341"/>
<proteinExistence type="predicted"/>
<keyword evidence="1" id="KW-1133">Transmembrane helix</keyword>
<organism evidence="2 3">
    <name type="scientific">Cohaesibacter marisflavi</name>
    <dbReference type="NCBI Taxonomy" id="655353"/>
    <lineage>
        <taxon>Bacteria</taxon>
        <taxon>Pseudomonadati</taxon>
        <taxon>Pseudomonadota</taxon>
        <taxon>Alphaproteobacteria</taxon>
        <taxon>Hyphomicrobiales</taxon>
        <taxon>Cohaesibacteraceae</taxon>
    </lineage>
</organism>
<feature type="transmembrane region" description="Helical" evidence="1">
    <location>
        <begin position="16"/>
        <end position="34"/>
    </location>
</feature>
<keyword evidence="1" id="KW-0472">Membrane</keyword>
<dbReference type="AlphaFoldDB" id="A0A1I5A4M6"/>
<protein>
    <submittedName>
        <fullName evidence="2">Uncharacterized protein</fullName>
    </submittedName>
</protein>
<dbReference type="EMBL" id="FOVR01000001">
    <property type="protein sequence ID" value="SFN57300.1"/>
    <property type="molecule type" value="Genomic_DNA"/>
</dbReference>